<dbReference type="Gene3D" id="3.50.50.60">
    <property type="entry name" value="FAD/NAD(P)-binding domain"/>
    <property type="match status" value="2"/>
</dbReference>
<evidence type="ECO:0000313" key="4">
    <source>
        <dbReference type="Proteomes" id="UP001501047"/>
    </source>
</evidence>
<keyword evidence="1" id="KW-0560">Oxidoreductase</keyword>
<dbReference type="Pfam" id="PF07992">
    <property type="entry name" value="Pyr_redox_2"/>
    <property type="match status" value="1"/>
</dbReference>
<dbReference type="Proteomes" id="UP001501047">
    <property type="component" value="Unassembled WGS sequence"/>
</dbReference>
<dbReference type="PRINTS" id="PR00469">
    <property type="entry name" value="PNDRDTASEII"/>
</dbReference>
<protein>
    <submittedName>
        <fullName evidence="3">FAD-dependent oxidoreductase</fullName>
    </submittedName>
</protein>
<comment type="caution">
    <text evidence="3">The sequence shown here is derived from an EMBL/GenBank/DDBJ whole genome shotgun (WGS) entry which is preliminary data.</text>
</comment>
<keyword evidence="4" id="KW-1185">Reference proteome</keyword>
<reference evidence="3 4" key="1">
    <citation type="journal article" date="2019" name="Int. J. Syst. Evol. Microbiol.">
        <title>The Global Catalogue of Microorganisms (GCM) 10K type strain sequencing project: providing services to taxonomists for standard genome sequencing and annotation.</title>
        <authorList>
            <consortium name="The Broad Institute Genomics Platform"/>
            <consortium name="The Broad Institute Genome Sequencing Center for Infectious Disease"/>
            <person name="Wu L."/>
            <person name="Ma J."/>
        </authorList>
    </citation>
    <scope>NUCLEOTIDE SEQUENCE [LARGE SCALE GENOMIC DNA]</scope>
    <source>
        <strain evidence="3 4">JCM 1417</strain>
    </source>
</reference>
<proteinExistence type="predicted"/>
<dbReference type="EMBL" id="BAAACI010000006">
    <property type="protein sequence ID" value="GAA0772858.1"/>
    <property type="molecule type" value="Genomic_DNA"/>
</dbReference>
<name>A0ABN1KQ68_CLOSU</name>
<dbReference type="InterPro" id="IPR036188">
    <property type="entry name" value="FAD/NAD-bd_sf"/>
</dbReference>
<evidence type="ECO:0000259" key="2">
    <source>
        <dbReference type="Pfam" id="PF07992"/>
    </source>
</evidence>
<gene>
    <name evidence="3" type="ORF">GCM10008908_20010</name>
</gene>
<evidence type="ECO:0000256" key="1">
    <source>
        <dbReference type="ARBA" id="ARBA00023002"/>
    </source>
</evidence>
<evidence type="ECO:0000313" key="3">
    <source>
        <dbReference type="EMBL" id="GAA0772858.1"/>
    </source>
</evidence>
<dbReference type="RefSeq" id="WP_343826044.1">
    <property type="nucleotide sequence ID" value="NZ_BAAACI010000006.1"/>
</dbReference>
<dbReference type="PRINTS" id="PR00368">
    <property type="entry name" value="FADPNR"/>
</dbReference>
<sequence length="427" mass="47453">MKDNKFHFDVIVIGGGPAGLAAALASNEKGAKTLIVEREERLGGILKQCIHDGFGLITFNKTLSGPEYADRYIRRIKEKNISIYTSTFVSKVEKIGESFILTLINSKENVFQVNSKALVLANGCRERTARQVFINGDRPAGIYSAGTAQYLTNMMGYLPCKNCVILGSGDIGLIMARRLTLEGAKVIGVYEMKSTPSGLSRNIMQCLEDYNIPLHLSHTVTRVIGESKVSAVETCRVDENMKLIDGTEEIIKCDGLILSVGLIPENEVAESLNIEIDPSTKGPKVDHNFRTSVNGVFSCGNSLHVNDLVDYVSESGKYAGEQAATYEVDSYRRLVDIIFDKKEFLYVVPQSIDLNSINKDITIYFRSKDVIENVKVEFYLGDKVLFMKKYNIIKPPEMEKINLNLKSFSVNNIDNLNLVMSKIKEGV</sequence>
<dbReference type="SUPFAM" id="SSF51905">
    <property type="entry name" value="FAD/NAD(P)-binding domain"/>
    <property type="match status" value="1"/>
</dbReference>
<dbReference type="PANTHER" id="PTHR42949">
    <property type="entry name" value="ANAEROBIC GLYCEROL-3-PHOSPHATE DEHYDROGENASE SUBUNIT B"/>
    <property type="match status" value="1"/>
</dbReference>
<dbReference type="InterPro" id="IPR051691">
    <property type="entry name" value="Metab_Enz_Cyan_OpOx_G3PDH"/>
</dbReference>
<dbReference type="InterPro" id="IPR023753">
    <property type="entry name" value="FAD/NAD-binding_dom"/>
</dbReference>
<dbReference type="PANTHER" id="PTHR42949:SF3">
    <property type="entry name" value="ANAEROBIC GLYCEROL-3-PHOSPHATE DEHYDROGENASE SUBUNIT B"/>
    <property type="match status" value="1"/>
</dbReference>
<accession>A0ABN1KQ68</accession>
<organism evidence="3 4">
    <name type="scientific">Clostridium subterminale</name>
    <dbReference type="NCBI Taxonomy" id="1550"/>
    <lineage>
        <taxon>Bacteria</taxon>
        <taxon>Bacillati</taxon>
        <taxon>Bacillota</taxon>
        <taxon>Clostridia</taxon>
        <taxon>Eubacteriales</taxon>
        <taxon>Clostridiaceae</taxon>
        <taxon>Clostridium</taxon>
    </lineage>
</organism>
<feature type="domain" description="FAD/NAD(P)-binding" evidence="2">
    <location>
        <begin position="8"/>
        <end position="301"/>
    </location>
</feature>